<protein>
    <submittedName>
        <fullName evidence="7">NfeD family protein</fullName>
    </submittedName>
</protein>
<sequence length="146" mass="16116">MQTMYWLIAFIVLLVIELCTLGLTTIWFAAGALLAFVAGLLGQGTVVQFAVFIVSSLILLVLTRPWAMKHFNTERKKTNLELIKGEHGLVIEEIDGLTGVGRVRVKGQEWAARPAGENRVIPEGREVVVVEIQGVKVLVEEEETTC</sequence>
<evidence type="ECO:0000256" key="1">
    <source>
        <dbReference type="ARBA" id="ARBA00004141"/>
    </source>
</evidence>
<evidence type="ECO:0000313" key="7">
    <source>
        <dbReference type="EMBL" id="MSR93735.1"/>
    </source>
</evidence>
<reference evidence="7 8" key="1">
    <citation type="submission" date="2019-08" db="EMBL/GenBank/DDBJ databases">
        <title>In-depth cultivation of the pig gut microbiome towards novel bacterial diversity and tailored functional studies.</title>
        <authorList>
            <person name="Wylensek D."/>
            <person name="Hitch T.C.A."/>
            <person name="Clavel T."/>
        </authorList>
    </citation>
    <scope>NUCLEOTIDE SEQUENCE [LARGE SCALE GENOMIC DNA]</scope>
    <source>
        <strain evidence="7 8">68-1-5</strain>
    </source>
</reference>
<keyword evidence="2 5" id="KW-0812">Transmembrane</keyword>
<dbReference type="PANTHER" id="PTHR33507:SF3">
    <property type="entry name" value="INNER MEMBRANE PROTEIN YBBJ"/>
    <property type="match status" value="1"/>
</dbReference>
<evidence type="ECO:0000259" key="6">
    <source>
        <dbReference type="Pfam" id="PF01957"/>
    </source>
</evidence>
<feature type="domain" description="NfeD-like C-terminal" evidence="6">
    <location>
        <begin position="84"/>
        <end position="140"/>
    </location>
</feature>
<proteinExistence type="predicted"/>
<evidence type="ECO:0000256" key="2">
    <source>
        <dbReference type="ARBA" id="ARBA00022692"/>
    </source>
</evidence>
<evidence type="ECO:0000313" key="8">
    <source>
        <dbReference type="Proteomes" id="UP000434409"/>
    </source>
</evidence>
<gene>
    <name evidence="7" type="ORF">FYJ34_05530</name>
</gene>
<dbReference type="InterPro" id="IPR052165">
    <property type="entry name" value="Membrane_assoc_protease"/>
</dbReference>
<dbReference type="SUPFAM" id="SSF141322">
    <property type="entry name" value="NfeD domain-like"/>
    <property type="match status" value="1"/>
</dbReference>
<dbReference type="RefSeq" id="WP_154476890.1">
    <property type="nucleotide sequence ID" value="NZ_VULY01000018.1"/>
</dbReference>
<dbReference type="AlphaFoldDB" id="A0A6N7UZI8"/>
<dbReference type="InterPro" id="IPR012340">
    <property type="entry name" value="NA-bd_OB-fold"/>
</dbReference>
<evidence type="ECO:0000256" key="3">
    <source>
        <dbReference type="ARBA" id="ARBA00022989"/>
    </source>
</evidence>
<dbReference type="Pfam" id="PF01957">
    <property type="entry name" value="NfeD"/>
    <property type="match status" value="1"/>
</dbReference>
<keyword evidence="4 5" id="KW-0472">Membrane</keyword>
<dbReference type="EMBL" id="VULY01000018">
    <property type="protein sequence ID" value="MSR93735.1"/>
    <property type="molecule type" value="Genomic_DNA"/>
</dbReference>
<evidence type="ECO:0000256" key="4">
    <source>
        <dbReference type="ARBA" id="ARBA00023136"/>
    </source>
</evidence>
<dbReference type="Gene3D" id="2.40.50.140">
    <property type="entry name" value="Nucleic acid-binding proteins"/>
    <property type="match status" value="1"/>
</dbReference>
<accession>A0A6N7UZI8</accession>
<name>A0A6N7UZI8_9FIRM</name>
<keyword evidence="8" id="KW-1185">Reference proteome</keyword>
<keyword evidence="3 5" id="KW-1133">Transmembrane helix</keyword>
<organism evidence="7 8">
    <name type="scientific">Suipraeoptans intestinalis</name>
    <dbReference type="NCBI Taxonomy" id="2606628"/>
    <lineage>
        <taxon>Bacteria</taxon>
        <taxon>Bacillati</taxon>
        <taxon>Bacillota</taxon>
        <taxon>Clostridia</taxon>
        <taxon>Lachnospirales</taxon>
        <taxon>Lachnospiraceae</taxon>
        <taxon>Suipraeoptans</taxon>
    </lineage>
</organism>
<evidence type="ECO:0000256" key="5">
    <source>
        <dbReference type="SAM" id="Phobius"/>
    </source>
</evidence>
<dbReference type="PANTHER" id="PTHR33507">
    <property type="entry name" value="INNER MEMBRANE PROTEIN YBBJ"/>
    <property type="match status" value="1"/>
</dbReference>
<feature type="transmembrane region" description="Helical" evidence="5">
    <location>
        <begin position="7"/>
        <end position="40"/>
    </location>
</feature>
<feature type="transmembrane region" description="Helical" evidence="5">
    <location>
        <begin position="46"/>
        <end position="67"/>
    </location>
</feature>
<comment type="subcellular location">
    <subcellularLocation>
        <location evidence="1">Membrane</location>
        <topology evidence="1">Multi-pass membrane protein</topology>
    </subcellularLocation>
</comment>
<dbReference type="InterPro" id="IPR002810">
    <property type="entry name" value="NfeD-like_C"/>
</dbReference>
<dbReference type="GO" id="GO:0005886">
    <property type="term" value="C:plasma membrane"/>
    <property type="evidence" value="ECO:0007669"/>
    <property type="project" value="TreeGrafter"/>
</dbReference>
<dbReference type="Proteomes" id="UP000434409">
    <property type="component" value="Unassembled WGS sequence"/>
</dbReference>
<comment type="caution">
    <text evidence="7">The sequence shown here is derived from an EMBL/GenBank/DDBJ whole genome shotgun (WGS) entry which is preliminary data.</text>
</comment>